<evidence type="ECO:0000259" key="3">
    <source>
        <dbReference type="PROSITE" id="PS50157"/>
    </source>
</evidence>
<evidence type="ECO:0000313" key="5">
    <source>
        <dbReference type="Proteomes" id="UP001642483"/>
    </source>
</evidence>
<dbReference type="SUPFAM" id="SSF57667">
    <property type="entry name" value="beta-beta-alpha zinc fingers"/>
    <property type="match status" value="1"/>
</dbReference>
<keyword evidence="1" id="KW-0863">Zinc-finger</keyword>
<accession>A0ABP0FBC9</accession>
<evidence type="ECO:0000256" key="1">
    <source>
        <dbReference type="PROSITE-ProRule" id="PRU00042"/>
    </source>
</evidence>
<keyword evidence="5" id="KW-1185">Reference proteome</keyword>
<gene>
    <name evidence="4" type="ORF">CVLEPA_LOCUS5611</name>
</gene>
<dbReference type="PROSITE" id="PS00028">
    <property type="entry name" value="ZINC_FINGER_C2H2_1"/>
    <property type="match status" value="2"/>
</dbReference>
<sequence length="401" mass="45543">MGEQTNDFEMQNILGEVLYNMDAMDSTQVSLQTIGMLLLQEFRRSTKVITEEMQGIKSEIITIRNNINQVIVSSPTLLTENKANLEKEKFKINTVPETKKRKYSTNELPTTNVMQQKKYFQDFKQAPQNLEPNDRFQQKKENSALESQRSAIHTDSKSYGDPILNTNKPIQPSKCSFGARKNLHVGHNSIKQESSKPNSSRNSYEAVSTYELQQQVNISGKNCETTDSSVNFSTQSSTYECSHTNSFSVGKDTSIKGNTTEDDTSERGYSLKKSPVQKAASQLTKKYNKLNTAKQEMKFVNRKMSQKIEMHIKQGLPDQLSFVCVYCNGGFSRKGQLRKHIQTFHTETNVESQDMVKPWGCLLCKKGFASKSSITVHLKNVHGLTSDYQKFIEAKNMDNQE</sequence>
<evidence type="ECO:0000313" key="4">
    <source>
        <dbReference type="EMBL" id="CAK8676123.1"/>
    </source>
</evidence>
<proteinExistence type="predicted"/>
<dbReference type="Proteomes" id="UP001642483">
    <property type="component" value="Unassembled WGS sequence"/>
</dbReference>
<feature type="domain" description="C2H2-type" evidence="3">
    <location>
        <begin position="359"/>
        <end position="382"/>
    </location>
</feature>
<dbReference type="SMART" id="SM00355">
    <property type="entry name" value="ZnF_C2H2"/>
    <property type="match status" value="2"/>
</dbReference>
<keyword evidence="1" id="KW-0479">Metal-binding</keyword>
<keyword evidence="1" id="KW-0862">Zinc</keyword>
<protein>
    <recommendedName>
        <fullName evidence="3">C2H2-type domain-containing protein</fullName>
    </recommendedName>
</protein>
<dbReference type="PROSITE" id="PS50157">
    <property type="entry name" value="ZINC_FINGER_C2H2_2"/>
    <property type="match status" value="2"/>
</dbReference>
<feature type="compositionally biased region" description="Polar residues" evidence="2">
    <location>
        <begin position="189"/>
        <end position="208"/>
    </location>
</feature>
<reference evidence="4 5" key="1">
    <citation type="submission" date="2024-02" db="EMBL/GenBank/DDBJ databases">
        <authorList>
            <person name="Daric V."/>
            <person name="Darras S."/>
        </authorList>
    </citation>
    <scope>NUCLEOTIDE SEQUENCE [LARGE SCALE GENOMIC DNA]</scope>
</reference>
<feature type="domain" description="C2H2-type" evidence="3">
    <location>
        <begin position="322"/>
        <end position="350"/>
    </location>
</feature>
<feature type="region of interest" description="Disordered" evidence="2">
    <location>
        <begin position="187"/>
        <end position="208"/>
    </location>
</feature>
<comment type="caution">
    <text evidence="4">The sequence shown here is derived from an EMBL/GenBank/DDBJ whole genome shotgun (WGS) entry which is preliminary data.</text>
</comment>
<evidence type="ECO:0000256" key="2">
    <source>
        <dbReference type="SAM" id="MobiDB-lite"/>
    </source>
</evidence>
<dbReference type="Gene3D" id="3.30.160.60">
    <property type="entry name" value="Classic Zinc Finger"/>
    <property type="match status" value="1"/>
</dbReference>
<feature type="region of interest" description="Disordered" evidence="2">
    <location>
        <begin position="136"/>
        <end position="163"/>
    </location>
</feature>
<dbReference type="EMBL" id="CAWYQH010000024">
    <property type="protein sequence ID" value="CAK8676123.1"/>
    <property type="molecule type" value="Genomic_DNA"/>
</dbReference>
<dbReference type="InterPro" id="IPR036236">
    <property type="entry name" value="Znf_C2H2_sf"/>
</dbReference>
<organism evidence="4 5">
    <name type="scientific">Clavelina lepadiformis</name>
    <name type="common">Light-bulb sea squirt</name>
    <name type="synonym">Ascidia lepadiformis</name>
    <dbReference type="NCBI Taxonomy" id="159417"/>
    <lineage>
        <taxon>Eukaryota</taxon>
        <taxon>Metazoa</taxon>
        <taxon>Chordata</taxon>
        <taxon>Tunicata</taxon>
        <taxon>Ascidiacea</taxon>
        <taxon>Aplousobranchia</taxon>
        <taxon>Clavelinidae</taxon>
        <taxon>Clavelina</taxon>
    </lineage>
</organism>
<dbReference type="InterPro" id="IPR013087">
    <property type="entry name" value="Znf_C2H2_type"/>
</dbReference>
<name>A0ABP0FBC9_CLALP</name>
<feature type="region of interest" description="Disordered" evidence="2">
    <location>
        <begin position="250"/>
        <end position="275"/>
    </location>
</feature>
<dbReference type="Pfam" id="PF00096">
    <property type="entry name" value="zf-C2H2"/>
    <property type="match status" value="1"/>
</dbReference>